<evidence type="ECO:0000256" key="7">
    <source>
        <dbReference type="ARBA" id="ARBA00023268"/>
    </source>
</evidence>
<comment type="caution">
    <text evidence="12">The sequence shown here is derived from an EMBL/GenBank/DDBJ whole genome shotgun (WGS) entry which is preliminary data.</text>
</comment>
<dbReference type="InterPro" id="IPR036914">
    <property type="entry name" value="MGS-like_dom_sf"/>
</dbReference>
<gene>
    <name evidence="10" type="primary">purH</name>
    <name evidence="12" type="ORF">A2538_04435</name>
</gene>
<dbReference type="Proteomes" id="UP000178254">
    <property type="component" value="Unassembled WGS sequence"/>
</dbReference>
<dbReference type="NCBIfam" id="TIGR00355">
    <property type="entry name" value="purH"/>
    <property type="match status" value="1"/>
</dbReference>
<dbReference type="Pfam" id="PF02142">
    <property type="entry name" value="MGS"/>
    <property type="match status" value="1"/>
</dbReference>
<dbReference type="GO" id="GO:0005829">
    <property type="term" value="C:cytosol"/>
    <property type="evidence" value="ECO:0007669"/>
    <property type="project" value="TreeGrafter"/>
</dbReference>
<comment type="pathway">
    <text evidence="1 10">Purine metabolism; IMP biosynthesis via de novo pathway; IMP from 5-formamido-1-(5-phospho-D-ribosyl)imidazole-4-carboxamide: step 1/1.</text>
</comment>
<evidence type="ECO:0000313" key="12">
    <source>
        <dbReference type="EMBL" id="OGH94649.1"/>
    </source>
</evidence>
<dbReference type="PIRSF" id="PIRSF000414">
    <property type="entry name" value="AICARFT_IMPCHas"/>
    <property type="match status" value="1"/>
</dbReference>
<dbReference type="InterPro" id="IPR011607">
    <property type="entry name" value="MGS-like_dom"/>
</dbReference>
<dbReference type="Pfam" id="PF01808">
    <property type="entry name" value="AICARFT_IMPCHas"/>
    <property type="match status" value="1"/>
</dbReference>
<dbReference type="FunFam" id="3.40.140.20:FF:000001">
    <property type="entry name" value="Bifunctional purine biosynthesis protein PurH"/>
    <property type="match status" value="1"/>
</dbReference>
<dbReference type="Gene3D" id="3.40.50.1380">
    <property type="entry name" value="Methylglyoxal synthase-like domain"/>
    <property type="match status" value="1"/>
</dbReference>
<dbReference type="EC" id="2.1.2.3" evidence="10"/>
<comment type="pathway">
    <text evidence="2 10">Purine metabolism; IMP biosynthesis via de novo pathway; 5-formamido-1-(5-phospho-D-ribosyl)imidazole-4-carboxamide from 5-amino-1-(5-phospho-D-ribosyl)imidazole-4-carboxamide (10-formyl THF route): step 1/1.</text>
</comment>
<dbReference type="AlphaFoldDB" id="A0A1F6PER9"/>
<dbReference type="NCBIfam" id="NF002049">
    <property type="entry name" value="PRK00881.1"/>
    <property type="match status" value="1"/>
</dbReference>
<dbReference type="SUPFAM" id="SSF52335">
    <property type="entry name" value="Methylglyoxal synthase-like"/>
    <property type="match status" value="1"/>
</dbReference>
<dbReference type="GO" id="GO:0004643">
    <property type="term" value="F:phosphoribosylaminoimidazolecarboxamide formyltransferase activity"/>
    <property type="evidence" value="ECO:0007669"/>
    <property type="project" value="UniProtKB-UniRule"/>
</dbReference>
<dbReference type="SMART" id="SM00798">
    <property type="entry name" value="AICARFT_IMPCHas"/>
    <property type="match status" value="1"/>
</dbReference>
<keyword evidence="4 10" id="KW-0808">Transferase</keyword>
<dbReference type="EC" id="3.5.4.10" evidence="10"/>
<evidence type="ECO:0000256" key="9">
    <source>
        <dbReference type="ARBA" id="ARBA00050687"/>
    </source>
</evidence>
<dbReference type="PANTHER" id="PTHR11692">
    <property type="entry name" value="BIFUNCTIONAL PURINE BIOSYNTHESIS PROTEIN PURH"/>
    <property type="match status" value="1"/>
</dbReference>
<evidence type="ECO:0000256" key="6">
    <source>
        <dbReference type="ARBA" id="ARBA00022801"/>
    </source>
</evidence>
<evidence type="ECO:0000256" key="1">
    <source>
        <dbReference type="ARBA" id="ARBA00004844"/>
    </source>
</evidence>
<evidence type="ECO:0000256" key="5">
    <source>
        <dbReference type="ARBA" id="ARBA00022755"/>
    </source>
</evidence>
<comment type="domain">
    <text evidence="10">The IMP cyclohydrolase activity resides in the N-terminal region.</text>
</comment>
<dbReference type="STRING" id="1798709.A2538_04435"/>
<comment type="catalytic activity">
    <reaction evidence="9 10">
        <text>IMP + H2O = 5-formamido-1-(5-phospho-D-ribosyl)imidazole-4-carboxamide</text>
        <dbReference type="Rhea" id="RHEA:18445"/>
        <dbReference type="ChEBI" id="CHEBI:15377"/>
        <dbReference type="ChEBI" id="CHEBI:58053"/>
        <dbReference type="ChEBI" id="CHEBI:58467"/>
        <dbReference type="EC" id="3.5.4.10"/>
    </reaction>
</comment>
<keyword evidence="7 10" id="KW-0511">Multifunctional enzyme</keyword>
<dbReference type="InterPro" id="IPR002695">
    <property type="entry name" value="PurH-like"/>
</dbReference>
<evidence type="ECO:0000256" key="2">
    <source>
        <dbReference type="ARBA" id="ARBA00004954"/>
    </source>
</evidence>
<dbReference type="HAMAP" id="MF_00139">
    <property type="entry name" value="PurH"/>
    <property type="match status" value="1"/>
</dbReference>
<dbReference type="SUPFAM" id="SSF53927">
    <property type="entry name" value="Cytidine deaminase-like"/>
    <property type="match status" value="1"/>
</dbReference>
<feature type="domain" description="MGS-like" evidence="11">
    <location>
        <begin position="2"/>
        <end position="149"/>
    </location>
</feature>
<dbReference type="PROSITE" id="PS51855">
    <property type="entry name" value="MGS"/>
    <property type="match status" value="1"/>
</dbReference>
<proteinExistence type="inferred from homology"/>
<keyword evidence="6 10" id="KW-0378">Hydrolase</keyword>
<comment type="catalytic activity">
    <reaction evidence="8 10">
        <text>(6R)-10-formyltetrahydrofolate + 5-amino-1-(5-phospho-beta-D-ribosyl)imidazole-4-carboxamide = 5-formamido-1-(5-phospho-D-ribosyl)imidazole-4-carboxamide + (6S)-5,6,7,8-tetrahydrofolate</text>
        <dbReference type="Rhea" id="RHEA:22192"/>
        <dbReference type="ChEBI" id="CHEBI:57453"/>
        <dbReference type="ChEBI" id="CHEBI:58467"/>
        <dbReference type="ChEBI" id="CHEBI:58475"/>
        <dbReference type="ChEBI" id="CHEBI:195366"/>
        <dbReference type="EC" id="2.1.2.3"/>
    </reaction>
</comment>
<dbReference type="PANTHER" id="PTHR11692:SF0">
    <property type="entry name" value="BIFUNCTIONAL PURINE BIOSYNTHESIS PROTEIN ATIC"/>
    <property type="match status" value="1"/>
</dbReference>
<reference evidence="12 13" key="1">
    <citation type="journal article" date="2016" name="Nat. Commun.">
        <title>Thousands of microbial genomes shed light on interconnected biogeochemical processes in an aquifer system.</title>
        <authorList>
            <person name="Anantharaman K."/>
            <person name="Brown C.T."/>
            <person name="Hug L.A."/>
            <person name="Sharon I."/>
            <person name="Castelle C.J."/>
            <person name="Probst A.J."/>
            <person name="Thomas B.C."/>
            <person name="Singh A."/>
            <person name="Wilkins M.J."/>
            <person name="Karaoz U."/>
            <person name="Brodie E.L."/>
            <person name="Williams K.H."/>
            <person name="Hubbard S.S."/>
            <person name="Banfield J.F."/>
        </authorList>
    </citation>
    <scope>NUCLEOTIDE SEQUENCE [LARGE SCALE GENOMIC DNA]</scope>
</reference>
<keyword evidence="5 10" id="KW-0658">Purine biosynthesis</keyword>
<dbReference type="FunFam" id="3.40.50.1380:FF:000001">
    <property type="entry name" value="Bifunctional purine biosynthesis protein PurH"/>
    <property type="match status" value="1"/>
</dbReference>
<evidence type="ECO:0000256" key="4">
    <source>
        <dbReference type="ARBA" id="ARBA00022679"/>
    </source>
</evidence>
<dbReference type="InterPro" id="IPR016193">
    <property type="entry name" value="Cytidine_deaminase-like"/>
</dbReference>
<dbReference type="InterPro" id="IPR024051">
    <property type="entry name" value="AICAR_Tfase_dup_dom_sf"/>
</dbReference>
<organism evidence="12 13">
    <name type="scientific">Candidatus Magasanikbacteria bacterium RIFOXYD2_FULL_41_14</name>
    <dbReference type="NCBI Taxonomy" id="1798709"/>
    <lineage>
        <taxon>Bacteria</taxon>
        <taxon>Candidatus Magasanikiibacteriota</taxon>
    </lineage>
</organism>
<evidence type="ECO:0000313" key="13">
    <source>
        <dbReference type="Proteomes" id="UP000178254"/>
    </source>
</evidence>
<comment type="similarity">
    <text evidence="3 10">Belongs to the PurH family.</text>
</comment>
<name>A0A1F6PER9_9BACT</name>
<sequence length="511" mass="55631">MNNNPTQIKRALISVSDKTGLTELAQGLAQTGVEIISTGGTATHLRAAGLTVKDISDFTGFPEIMDGRVKTLHPKVHGGILGRRDEHAEVAKENNIEWIDLVVCNLYPFAKTIQKNDVKIEEAIENIDIGGPSMIRSAAKNVDWVGVVVEPSDYNLILEEIKSGGLKPETRWALSAKAFRHTAAYDAVIAKYFTTEIYPEKLTLTYKKYYDLRYGENPHQSACVYRDNLCKENNLLSAKIIQGKQLSYNNLNDADGAWALTREFSKPAAIVVKHANPCGVATGTDINEVFKRAYTADSLSAFGGIISLNRPCTEAIAAEIIKVFAEIVLAPSYDEGALKLLATKPNLRVLELGVIAPPSPRQTYREILGGMLVQDNDNQDIKKENLKVVTKLTPSDEELNTMLFAWKVLKYVKSNAILIAKNNTTVGIGVGQVSRVDAVDLAIKKAGQNIVGSVLASDAFFPFKDSIDKIAPTGIKAIIQPGGSIKDAEIIAACDALGLAMVFTGTRCFRH</sequence>
<evidence type="ECO:0000256" key="3">
    <source>
        <dbReference type="ARBA" id="ARBA00007667"/>
    </source>
</evidence>
<dbReference type="GO" id="GO:0006189">
    <property type="term" value="P:'de novo' IMP biosynthetic process"/>
    <property type="evidence" value="ECO:0007669"/>
    <property type="project" value="UniProtKB-UniRule"/>
</dbReference>
<dbReference type="CDD" id="cd01421">
    <property type="entry name" value="IMPCH"/>
    <property type="match status" value="1"/>
</dbReference>
<evidence type="ECO:0000259" key="11">
    <source>
        <dbReference type="PROSITE" id="PS51855"/>
    </source>
</evidence>
<dbReference type="UniPathway" id="UPA00074">
    <property type="reaction ID" value="UER00133"/>
</dbReference>
<protein>
    <recommendedName>
        <fullName evidence="10">Bifunctional purine biosynthesis protein PurH</fullName>
    </recommendedName>
    <domain>
        <recommendedName>
            <fullName evidence="10">Phosphoribosylaminoimidazolecarboxamide formyltransferase</fullName>
            <ecNumber evidence="10">2.1.2.3</ecNumber>
        </recommendedName>
        <alternativeName>
            <fullName evidence="10">AICAR transformylase</fullName>
        </alternativeName>
    </domain>
    <domain>
        <recommendedName>
            <fullName evidence="10">IMP cyclohydrolase</fullName>
            <ecNumber evidence="10">3.5.4.10</ecNumber>
        </recommendedName>
        <alternativeName>
            <fullName evidence="10">ATIC</fullName>
        </alternativeName>
        <alternativeName>
            <fullName evidence="10">IMP synthase</fullName>
        </alternativeName>
        <alternativeName>
            <fullName evidence="10">Inosinicase</fullName>
        </alternativeName>
    </domain>
</protein>
<evidence type="ECO:0000256" key="8">
    <source>
        <dbReference type="ARBA" id="ARBA00050488"/>
    </source>
</evidence>
<dbReference type="Gene3D" id="3.40.140.20">
    <property type="match status" value="2"/>
</dbReference>
<dbReference type="GO" id="GO:0003937">
    <property type="term" value="F:IMP cyclohydrolase activity"/>
    <property type="evidence" value="ECO:0007669"/>
    <property type="project" value="UniProtKB-UniRule"/>
</dbReference>
<dbReference type="EMBL" id="MFRE01000006">
    <property type="protein sequence ID" value="OGH94649.1"/>
    <property type="molecule type" value="Genomic_DNA"/>
</dbReference>
<dbReference type="SMART" id="SM00851">
    <property type="entry name" value="MGS"/>
    <property type="match status" value="1"/>
</dbReference>
<evidence type="ECO:0000256" key="10">
    <source>
        <dbReference type="HAMAP-Rule" id="MF_00139"/>
    </source>
</evidence>
<accession>A0A1F6PER9</accession>